<dbReference type="Proteomes" id="UP000308349">
    <property type="component" value="Unassembled WGS sequence"/>
</dbReference>
<name>A0A5R8PH42_9NOCA</name>
<dbReference type="Pfam" id="PF21527">
    <property type="entry name" value="Stv"/>
    <property type="match status" value="1"/>
</dbReference>
<organism evidence="2 3">
    <name type="scientific">Nocardia cyriacigeorgica</name>
    <dbReference type="NCBI Taxonomy" id="135487"/>
    <lineage>
        <taxon>Bacteria</taxon>
        <taxon>Bacillati</taxon>
        <taxon>Actinomycetota</taxon>
        <taxon>Actinomycetes</taxon>
        <taxon>Mycobacteriales</taxon>
        <taxon>Nocardiaceae</taxon>
        <taxon>Nocardia</taxon>
    </lineage>
</organism>
<proteinExistence type="predicted"/>
<protein>
    <recommendedName>
        <fullName evidence="1">Putative adhesin Stv domain-containing protein</fullName>
    </recommendedName>
</protein>
<evidence type="ECO:0000313" key="2">
    <source>
        <dbReference type="EMBL" id="TLG14786.1"/>
    </source>
</evidence>
<dbReference type="RefSeq" id="WP_138455426.1">
    <property type="nucleotide sequence ID" value="NZ_VBUU01000004.1"/>
</dbReference>
<feature type="domain" description="Putative adhesin Stv" evidence="1">
    <location>
        <begin position="38"/>
        <end position="144"/>
    </location>
</feature>
<dbReference type="AlphaFoldDB" id="A0A5R8PH42"/>
<gene>
    <name evidence="2" type="ORF">FEK35_06365</name>
</gene>
<comment type="caution">
    <text evidence="2">The sequence shown here is derived from an EMBL/GenBank/DDBJ whole genome shotgun (WGS) entry which is preliminary data.</text>
</comment>
<evidence type="ECO:0000259" key="1">
    <source>
        <dbReference type="Pfam" id="PF21527"/>
    </source>
</evidence>
<sequence length="148" mass="15857">MGALRAHGMTPVDMASYSSSDGHYYAQRVLAGGREDGEIVFAGHGVLMRDAGTTVVPDGTYISFYVADGELLPGLNGLAVEAGIYPAGYYVETFGPGDEIPNYTLRTPDRLSIMENSSTVSEAATLAELLQPGMGHTHWAACREWRLV</sequence>
<reference evidence="2 3" key="1">
    <citation type="submission" date="2019-05" db="EMBL/GenBank/DDBJ databases">
        <title>Genomes sequences of two Nocardia cyriacigeorgica environmental isolates, type strains Nocardia asteroides ATCC 19247 and Nocardia cyriacigeorgica DSM 44484.</title>
        <authorList>
            <person name="Vautrin F."/>
            <person name="Bergeron E."/>
            <person name="Dubost A."/>
            <person name="Abrouk D."/>
            <person name="Rodriguez Nava V."/>
            <person name="Pujic P."/>
        </authorList>
    </citation>
    <scope>NUCLEOTIDE SEQUENCE [LARGE SCALE GENOMIC DNA]</scope>
    <source>
        <strain evidence="2 3">EML 1456</strain>
    </source>
</reference>
<dbReference type="OrthoDB" id="3194844at2"/>
<evidence type="ECO:0000313" key="3">
    <source>
        <dbReference type="Proteomes" id="UP000308349"/>
    </source>
</evidence>
<accession>A0A5R8PH42</accession>
<dbReference type="EMBL" id="VBUU01000004">
    <property type="protein sequence ID" value="TLG14786.1"/>
    <property type="molecule type" value="Genomic_DNA"/>
</dbReference>
<dbReference type="InterPro" id="IPR049002">
    <property type="entry name" value="Stv"/>
</dbReference>